<dbReference type="AlphaFoldDB" id="A0A5B6VKX0"/>
<organism evidence="1 2">
    <name type="scientific">Gossypium australe</name>
    <dbReference type="NCBI Taxonomy" id="47621"/>
    <lineage>
        <taxon>Eukaryota</taxon>
        <taxon>Viridiplantae</taxon>
        <taxon>Streptophyta</taxon>
        <taxon>Embryophyta</taxon>
        <taxon>Tracheophyta</taxon>
        <taxon>Spermatophyta</taxon>
        <taxon>Magnoliopsida</taxon>
        <taxon>eudicotyledons</taxon>
        <taxon>Gunneridae</taxon>
        <taxon>Pentapetalae</taxon>
        <taxon>rosids</taxon>
        <taxon>malvids</taxon>
        <taxon>Malvales</taxon>
        <taxon>Malvaceae</taxon>
        <taxon>Malvoideae</taxon>
        <taxon>Gossypium</taxon>
    </lineage>
</organism>
<dbReference type="Pfam" id="PF08284">
    <property type="entry name" value="RVP_2"/>
    <property type="match status" value="1"/>
</dbReference>
<proteinExistence type="predicted"/>
<keyword evidence="1" id="KW-0645">Protease</keyword>
<keyword evidence="1" id="KW-0378">Hydrolase</keyword>
<reference evidence="2" key="1">
    <citation type="journal article" date="2019" name="Plant Biotechnol. J.">
        <title>Genome sequencing of the Australian wild diploid species Gossypium australe highlights disease resistance and delayed gland morphogenesis.</title>
        <authorList>
            <person name="Cai Y."/>
            <person name="Cai X."/>
            <person name="Wang Q."/>
            <person name="Wang P."/>
            <person name="Zhang Y."/>
            <person name="Cai C."/>
            <person name="Xu Y."/>
            <person name="Wang K."/>
            <person name="Zhou Z."/>
            <person name="Wang C."/>
            <person name="Geng S."/>
            <person name="Li B."/>
            <person name="Dong Q."/>
            <person name="Hou Y."/>
            <person name="Wang H."/>
            <person name="Ai P."/>
            <person name="Liu Z."/>
            <person name="Yi F."/>
            <person name="Sun M."/>
            <person name="An G."/>
            <person name="Cheng J."/>
            <person name="Zhang Y."/>
            <person name="Shi Q."/>
            <person name="Xie Y."/>
            <person name="Shi X."/>
            <person name="Chang Y."/>
            <person name="Huang F."/>
            <person name="Chen Y."/>
            <person name="Hong S."/>
            <person name="Mi L."/>
            <person name="Sun Q."/>
            <person name="Zhang L."/>
            <person name="Zhou B."/>
            <person name="Peng R."/>
            <person name="Zhang X."/>
            <person name="Liu F."/>
        </authorList>
    </citation>
    <scope>NUCLEOTIDE SEQUENCE [LARGE SCALE GENOMIC DNA]</scope>
    <source>
        <strain evidence="2">cv. PA1801</strain>
    </source>
</reference>
<evidence type="ECO:0000313" key="2">
    <source>
        <dbReference type="Proteomes" id="UP000325315"/>
    </source>
</evidence>
<accession>A0A5B6VKX0</accession>
<dbReference type="GO" id="GO:0008233">
    <property type="term" value="F:peptidase activity"/>
    <property type="evidence" value="ECO:0007669"/>
    <property type="project" value="UniProtKB-KW"/>
</dbReference>
<keyword evidence="2" id="KW-1185">Reference proteome</keyword>
<sequence length="154" mass="17448">MNNQVMIIVMLDNGKNIAMKRHGRVSQPCERHGLEHGHLTWPCENCTYFMKIKLTTWPSTWTCGMAVCTSQRVTWGKTWPVAQACLRVTRALGVLHGYSVESTSSKVSVINPLSHSVRVNKVYKRVPLEIQCVLFPANLMELLLGELDLILRID</sequence>
<dbReference type="Proteomes" id="UP000325315">
    <property type="component" value="Unassembled WGS sequence"/>
</dbReference>
<comment type="caution">
    <text evidence="1">The sequence shown here is derived from an EMBL/GenBank/DDBJ whole genome shotgun (WGS) entry which is preliminary data.</text>
</comment>
<dbReference type="EMBL" id="SMMG02000006">
    <property type="protein sequence ID" value="KAA3469959.1"/>
    <property type="molecule type" value="Genomic_DNA"/>
</dbReference>
<dbReference type="GO" id="GO:0006508">
    <property type="term" value="P:proteolysis"/>
    <property type="evidence" value="ECO:0007669"/>
    <property type="project" value="UniProtKB-KW"/>
</dbReference>
<protein>
    <submittedName>
        <fullName evidence="1">Protease</fullName>
    </submittedName>
</protein>
<name>A0A5B6VKX0_9ROSI</name>
<gene>
    <name evidence="1" type="ORF">EPI10_015703</name>
</gene>
<evidence type="ECO:0000313" key="1">
    <source>
        <dbReference type="EMBL" id="KAA3469959.1"/>
    </source>
</evidence>